<evidence type="ECO:0000313" key="1">
    <source>
        <dbReference type="EMBL" id="KAG5383155.1"/>
    </source>
</evidence>
<reference evidence="1 2" key="1">
    <citation type="submission" date="2021-03" db="EMBL/GenBank/DDBJ databases">
        <authorList>
            <person name="King G.J."/>
            <person name="Bancroft I."/>
            <person name="Baten A."/>
            <person name="Bloomfield J."/>
            <person name="Borpatragohain P."/>
            <person name="He Z."/>
            <person name="Irish N."/>
            <person name="Irwin J."/>
            <person name="Liu K."/>
            <person name="Mauleon R.P."/>
            <person name="Moore J."/>
            <person name="Morris R."/>
            <person name="Ostergaard L."/>
            <person name="Wang B."/>
            <person name="Wells R."/>
        </authorList>
    </citation>
    <scope>NUCLEOTIDE SEQUENCE [LARGE SCALE GENOMIC DNA]</scope>
    <source>
        <strain evidence="1">R-o-18</strain>
        <tissue evidence="1">Leaf</tissue>
    </source>
</reference>
<protein>
    <submittedName>
        <fullName evidence="1">Uncharacterized protein</fullName>
    </submittedName>
</protein>
<keyword evidence="2" id="KW-1185">Reference proteome</keyword>
<gene>
    <name evidence="1" type="primary">A09p022210.1_BraROA</name>
    <name evidence="1" type="ORF">IGI04_034625</name>
</gene>
<comment type="caution">
    <text evidence="1">The sequence shown here is derived from an EMBL/GenBank/DDBJ whole genome shotgun (WGS) entry which is preliminary data.</text>
</comment>
<sequence>MNQDLLVSWSQHNQTDKEERRVINNHSLETLMISFMLIIQEMYLLELQRGKSHKKNVYI</sequence>
<dbReference type="EMBL" id="JADBGQ010000008">
    <property type="protein sequence ID" value="KAG5383155.1"/>
    <property type="molecule type" value="Genomic_DNA"/>
</dbReference>
<name>A0ABQ7LC51_BRACM</name>
<organism evidence="1 2">
    <name type="scientific">Brassica rapa subsp. trilocularis</name>
    <dbReference type="NCBI Taxonomy" id="1813537"/>
    <lineage>
        <taxon>Eukaryota</taxon>
        <taxon>Viridiplantae</taxon>
        <taxon>Streptophyta</taxon>
        <taxon>Embryophyta</taxon>
        <taxon>Tracheophyta</taxon>
        <taxon>Spermatophyta</taxon>
        <taxon>Magnoliopsida</taxon>
        <taxon>eudicotyledons</taxon>
        <taxon>Gunneridae</taxon>
        <taxon>Pentapetalae</taxon>
        <taxon>rosids</taxon>
        <taxon>malvids</taxon>
        <taxon>Brassicales</taxon>
        <taxon>Brassicaceae</taxon>
        <taxon>Brassiceae</taxon>
        <taxon>Brassica</taxon>
    </lineage>
</organism>
<evidence type="ECO:0000313" key="2">
    <source>
        <dbReference type="Proteomes" id="UP000823674"/>
    </source>
</evidence>
<dbReference type="Proteomes" id="UP000823674">
    <property type="component" value="Chromosome A09"/>
</dbReference>
<accession>A0ABQ7LC51</accession>
<proteinExistence type="predicted"/>